<dbReference type="EMBL" id="JBHSPR010000032">
    <property type="protein sequence ID" value="MFC6020346.1"/>
    <property type="molecule type" value="Genomic_DNA"/>
</dbReference>
<feature type="transmembrane region" description="Helical" evidence="2">
    <location>
        <begin position="78"/>
        <end position="103"/>
    </location>
</feature>
<protein>
    <recommendedName>
        <fullName evidence="5">DUF3558 domain-containing protein</fullName>
    </recommendedName>
</protein>
<keyword evidence="2" id="KW-0472">Membrane</keyword>
<keyword evidence="4" id="KW-1185">Reference proteome</keyword>
<sequence>MTYPPHPGPVGPPRHGPAPSAGQPPYQPQPGAPLSGQQPGYGQPPGVEQQSGQPYGFPPGSATPAPPPPRPHRSYTGLIIAALVVVVVVVVTTGLAVVGYHYVVNSSGGELPDGSGPTAPGEPIYRKFPAPCGMLAKPTLAATVPAGESMLDSNRPGPSETDGAHAVCHFIMPYAESERRAMDRSLRVTLDAHLHERYATGVDRAKKVFADSRATLQGLADKGEDEGQGTRTVFGKLEEPGGLGDEAVAMYTTTTSDDRRYGGTDLRVRVGNVYLQVSYTGFDGREGQERPMTPEVARQGAQDAARDVVEALIDCPDCKS</sequence>
<organism evidence="3 4">
    <name type="scientific">Plantactinospora solaniradicis</name>
    <dbReference type="NCBI Taxonomy" id="1723736"/>
    <lineage>
        <taxon>Bacteria</taxon>
        <taxon>Bacillati</taxon>
        <taxon>Actinomycetota</taxon>
        <taxon>Actinomycetes</taxon>
        <taxon>Micromonosporales</taxon>
        <taxon>Micromonosporaceae</taxon>
        <taxon>Plantactinospora</taxon>
    </lineage>
</organism>
<gene>
    <name evidence="3" type="ORF">ACFP2T_29770</name>
</gene>
<keyword evidence="2" id="KW-0812">Transmembrane</keyword>
<reference evidence="4" key="1">
    <citation type="journal article" date="2019" name="Int. J. Syst. Evol. Microbiol.">
        <title>The Global Catalogue of Microorganisms (GCM) 10K type strain sequencing project: providing services to taxonomists for standard genome sequencing and annotation.</title>
        <authorList>
            <consortium name="The Broad Institute Genomics Platform"/>
            <consortium name="The Broad Institute Genome Sequencing Center for Infectious Disease"/>
            <person name="Wu L."/>
            <person name="Ma J."/>
        </authorList>
    </citation>
    <scope>NUCLEOTIDE SEQUENCE [LARGE SCALE GENOMIC DNA]</scope>
    <source>
        <strain evidence="4">ZS-35-S2</strain>
    </source>
</reference>
<evidence type="ECO:0000256" key="1">
    <source>
        <dbReference type="SAM" id="MobiDB-lite"/>
    </source>
</evidence>
<proteinExistence type="predicted"/>
<feature type="compositionally biased region" description="Low complexity" evidence="1">
    <location>
        <begin position="32"/>
        <end position="50"/>
    </location>
</feature>
<evidence type="ECO:0000313" key="4">
    <source>
        <dbReference type="Proteomes" id="UP001596203"/>
    </source>
</evidence>
<evidence type="ECO:0008006" key="5">
    <source>
        <dbReference type="Google" id="ProtNLM"/>
    </source>
</evidence>
<feature type="compositionally biased region" description="Pro residues" evidence="1">
    <location>
        <begin position="1"/>
        <end position="16"/>
    </location>
</feature>
<keyword evidence="2" id="KW-1133">Transmembrane helix</keyword>
<evidence type="ECO:0000256" key="2">
    <source>
        <dbReference type="SAM" id="Phobius"/>
    </source>
</evidence>
<evidence type="ECO:0000313" key="3">
    <source>
        <dbReference type="EMBL" id="MFC6020346.1"/>
    </source>
</evidence>
<feature type="region of interest" description="Disordered" evidence="1">
    <location>
        <begin position="1"/>
        <end position="70"/>
    </location>
</feature>
<dbReference type="RefSeq" id="WP_377427430.1">
    <property type="nucleotide sequence ID" value="NZ_JBHSPR010000032.1"/>
</dbReference>
<dbReference type="Proteomes" id="UP001596203">
    <property type="component" value="Unassembled WGS sequence"/>
</dbReference>
<accession>A0ABW1KF61</accession>
<comment type="caution">
    <text evidence="3">The sequence shown here is derived from an EMBL/GenBank/DDBJ whole genome shotgun (WGS) entry which is preliminary data.</text>
</comment>
<name>A0ABW1KF61_9ACTN</name>